<keyword evidence="2" id="KW-1185">Reference proteome</keyword>
<gene>
    <name evidence="1" type="ORF">TCM_041644</name>
</gene>
<dbReference type="HOGENOM" id="CLU_1889548_0_0_1"/>
<organism evidence="1 2">
    <name type="scientific">Theobroma cacao</name>
    <name type="common">Cacao</name>
    <name type="synonym">Cocoa</name>
    <dbReference type="NCBI Taxonomy" id="3641"/>
    <lineage>
        <taxon>Eukaryota</taxon>
        <taxon>Viridiplantae</taxon>
        <taxon>Streptophyta</taxon>
        <taxon>Embryophyta</taxon>
        <taxon>Tracheophyta</taxon>
        <taxon>Spermatophyta</taxon>
        <taxon>Magnoliopsida</taxon>
        <taxon>eudicotyledons</taxon>
        <taxon>Gunneridae</taxon>
        <taxon>Pentapetalae</taxon>
        <taxon>rosids</taxon>
        <taxon>malvids</taxon>
        <taxon>Malvales</taxon>
        <taxon>Malvaceae</taxon>
        <taxon>Byttnerioideae</taxon>
        <taxon>Theobroma</taxon>
    </lineage>
</organism>
<dbReference type="Gramene" id="EOY33750">
    <property type="protein sequence ID" value="EOY33750"/>
    <property type="gene ID" value="TCM_041644"/>
</dbReference>
<name>A0A061GV95_THECC</name>
<reference evidence="1 2" key="1">
    <citation type="journal article" date="2013" name="Genome Biol.">
        <title>The genome sequence of the most widely cultivated cacao type and its use to identify candidate genes regulating pod color.</title>
        <authorList>
            <person name="Motamayor J.C."/>
            <person name="Mockaitis K."/>
            <person name="Schmutz J."/>
            <person name="Haiminen N."/>
            <person name="Iii D.L."/>
            <person name="Cornejo O."/>
            <person name="Findley S.D."/>
            <person name="Zheng P."/>
            <person name="Utro F."/>
            <person name="Royaert S."/>
            <person name="Saski C."/>
            <person name="Jenkins J."/>
            <person name="Podicheti R."/>
            <person name="Zhao M."/>
            <person name="Scheffler B.E."/>
            <person name="Stack J.C."/>
            <person name="Feltus F.A."/>
            <person name="Mustiga G.M."/>
            <person name="Amores F."/>
            <person name="Phillips W."/>
            <person name="Marelli J.P."/>
            <person name="May G.D."/>
            <person name="Shapiro H."/>
            <person name="Ma J."/>
            <person name="Bustamante C.D."/>
            <person name="Schnell R.J."/>
            <person name="Main D."/>
            <person name="Gilbert D."/>
            <person name="Parida L."/>
            <person name="Kuhn D.N."/>
        </authorList>
    </citation>
    <scope>NUCLEOTIDE SEQUENCE [LARGE SCALE GENOMIC DNA]</scope>
    <source>
        <strain evidence="2">cv. Matina 1-6</strain>
    </source>
</reference>
<dbReference type="EMBL" id="CM001887">
    <property type="protein sequence ID" value="EOY33750.1"/>
    <property type="molecule type" value="Genomic_DNA"/>
</dbReference>
<proteinExistence type="predicted"/>
<sequence>MLMADMFQAERWQSEGLIRKLDEAWYSYIAGSRYGSFLAGLQSDKLNPNRRRALKQSNQKITRCWINNRMQADKGPEHSERIIFNQVAKDPSSSLPMTISKFICLCLFGAVEITFQVDFRIVRFYSTASWSCVLR</sequence>
<evidence type="ECO:0000313" key="1">
    <source>
        <dbReference type="EMBL" id="EOY33750.1"/>
    </source>
</evidence>
<protein>
    <submittedName>
        <fullName evidence="1">Uncharacterized protein</fullName>
    </submittedName>
</protein>
<accession>A0A061GV95</accession>
<dbReference type="AlphaFoldDB" id="A0A061GV95"/>
<evidence type="ECO:0000313" key="2">
    <source>
        <dbReference type="Proteomes" id="UP000026915"/>
    </source>
</evidence>
<dbReference type="Proteomes" id="UP000026915">
    <property type="component" value="Chromosome 9"/>
</dbReference>
<dbReference type="InParanoid" id="A0A061GV95"/>